<organism evidence="2 3">
    <name type="scientific">Urbifossiella limnaea</name>
    <dbReference type="NCBI Taxonomy" id="2528023"/>
    <lineage>
        <taxon>Bacteria</taxon>
        <taxon>Pseudomonadati</taxon>
        <taxon>Planctomycetota</taxon>
        <taxon>Planctomycetia</taxon>
        <taxon>Gemmatales</taxon>
        <taxon>Gemmataceae</taxon>
        <taxon>Urbifossiella</taxon>
    </lineage>
</organism>
<evidence type="ECO:0000313" key="3">
    <source>
        <dbReference type="Proteomes" id="UP000319576"/>
    </source>
</evidence>
<protein>
    <submittedName>
        <fullName evidence="2">Helix-turn-helix domain protein</fullName>
    </submittedName>
</protein>
<dbReference type="EMBL" id="CP036273">
    <property type="protein sequence ID" value="QDU21802.1"/>
    <property type="molecule type" value="Genomic_DNA"/>
</dbReference>
<dbReference type="Pfam" id="PF12728">
    <property type="entry name" value="HTH_17"/>
    <property type="match status" value="1"/>
</dbReference>
<keyword evidence="3" id="KW-1185">Reference proteome</keyword>
<gene>
    <name evidence="2" type="ORF">ETAA1_37750</name>
</gene>
<dbReference type="AlphaFoldDB" id="A0A517XWB9"/>
<proteinExistence type="predicted"/>
<sequence length="76" mass="8282">MAKVTIKQAAERTGLSTSLLYQICAERRLPHFRLGREGKRGKILIEEVDLEAFLAAARVEAGACDDPSAPNNRSVA</sequence>
<dbReference type="InterPro" id="IPR041657">
    <property type="entry name" value="HTH_17"/>
</dbReference>
<evidence type="ECO:0000259" key="1">
    <source>
        <dbReference type="Pfam" id="PF12728"/>
    </source>
</evidence>
<accession>A0A517XWB9</accession>
<feature type="domain" description="Helix-turn-helix" evidence="1">
    <location>
        <begin position="5"/>
        <end position="56"/>
    </location>
</feature>
<reference evidence="2 3" key="1">
    <citation type="submission" date="2019-02" db="EMBL/GenBank/DDBJ databases">
        <title>Deep-cultivation of Planctomycetes and their phenomic and genomic characterization uncovers novel biology.</title>
        <authorList>
            <person name="Wiegand S."/>
            <person name="Jogler M."/>
            <person name="Boedeker C."/>
            <person name="Pinto D."/>
            <person name="Vollmers J."/>
            <person name="Rivas-Marin E."/>
            <person name="Kohn T."/>
            <person name="Peeters S.H."/>
            <person name="Heuer A."/>
            <person name="Rast P."/>
            <person name="Oberbeckmann S."/>
            <person name="Bunk B."/>
            <person name="Jeske O."/>
            <person name="Meyerdierks A."/>
            <person name="Storesund J.E."/>
            <person name="Kallscheuer N."/>
            <person name="Luecker S."/>
            <person name="Lage O.M."/>
            <person name="Pohl T."/>
            <person name="Merkel B.J."/>
            <person name="Hornburger P."/>
            <person name="Mueller R.-W."/>
            <person name="Bruemmer F."/>
            <person name="Labrenz M."/>
            <person name="Spormann A.M."/>
            <person name="Op den Camp H."/>
            <person name="Overmann J."/>
            <person name="Amann R."/>
            <person name="Jetten M.S.M."/>
            <person name="Mascher T."/>
            <person name="Medema M.H."/>
            <person name="Devos D.P."/>
            <person name="Kaster A.-K."/>
            <person name="Ovreas L."/>
            <person name="Rohde M."/>
            <person name="Galperin M.Y."/>
            <person name="Jogler C."/>
        </authorList>
    </citation>
    <scope>NUCLEOTIDE SEQUENCE [LARGE SCALE GENOMIC DNA]</scope>
    <source>
        <strain evidence="2 3">ETA_A1</strain>
    </source>
</reference>
<dbReference type="KEGG" id="uli:ETAA1_37750"/>
<name>A0A517XWB9_9BACT</name>
<evidence type="ECO:0000313" key="2">
    <source>
        <dbReference type="EMBL" id="QDU21802.1"/>
    </source>
</evidence>
<dbReference type="RefSeq" id="WP_145241033.1">
    <property type="nucleotide sequence ID" value="NZ_CP036273.1"/>
</dbReference>
<dbReference type="Proteomes" id="UP000319576">
    <property type="component" value="Chromosome"/>
</dbReference>
<dbReference type="OrthoDB" id="286891at2"/>